<dbReference type="PANTHER" id="PTHR12854:SF7">
    <property type="entry name" value="ATAXIN-2 HOMOLOG"/>
    <property type="match status" value="1"/>
</dbReference>
<dbReference type="PANTHER" id="PTHR12854">
    <property type="entry name" value="ATAXIN 2-RELATED"/>
    <property type="match status" value="1"/>
</dbReference>
<feature type="compositionally biased region" description="Basic and acidic residues" evidence="1">
    <location>
        <begin position="20"/>
        <end position="32"/>
    </location>
</feature>
<evidence type="ECO:0000313" key="4">
    <source>
        <dbReference type="Proteomes" id="UP001280121"/>
    </source>
</evidence>
<evidence type="ECO:0000259" key="2">
    <source>
        <dbReference type="PROSITE" id="PS52002"/>
    </source>
</evidence>
<feature type="region of interest" description="Disordered" evidence="1">
    <location>
        <begin position="313"/>
        <end position="338"/>
    </location>
</feature>
<dbReference type="InterPro" id="IPR009604">
    <property type="entry name" value="LsmAD_domain"/>
</dbReference>
<dbReference type="GO" id="GO:0003729">
    <property type="term" value="F:mRNA binding"/>
    <property type="evidence" value="ECO:0007669"/>
    <property type="project" value="TreeGrafter"/>
</dbReference>
<feature type="region of interest" description="Disordered" evidence="1">
    <location>
        <begin position="448"/>
        <end position="562"/>
    </location>
</feature>
<dbReference type="EMBL" id="JANJYI010000004">
    <property type="protein sequence ID" value="KAK2652448.1"/>
    <property type="molecule type" value="Genomic_DNA"/>
</dbReference>
<dbReference type="SMART" id="SM01272">
    <property type="entry name" value="LsmAD"/>
    <property type="match status" value="1"/>
</dbReference>
<evidence type="ECO:0000313" key="3">
    <source>
        <dbReference type="EMBL" id="KAK2652448.1"/>
    </source>
</evidence>
<proteinExistence type="predicted"/>
<dbReference type="Proteomes" id="UP001280121">
    <property type="component" value="Unassembled WGS sequence"/>
</dbReference>
<feature type="compositionally biased region" description="Polar residues" evidence="1">
    <location>
        <begin position="33"/>
        <end position="45"/>
    </location>
</feature>
<feature type="region of interest" description="Disordered" evidence="1">
    <location>
        <begin position="1"/>
        <end position="48"/>
    </location>
</feature>
<dbReference type="Pfam" id="PF06741">
    <property type="entry name" value="LsmAD"/>
    <property type="match status" value="1"/>
</dbReference>
<organism evidence="3 4">
    <name type="scientific">Dipteronia dyeriana</name>
    <dbReference type="NCBI Taxonomy" id="168575"/>
    <lineage>
        <taxon>Eukaryota</taxon>
        <taxon>Viridiplantae</taxon>
        <taxon>Streptophyta</taxon>
        <taxon>Embryophyta</taxon>
        <taxon>Tracheophyta</taxon>
        <taxon>Spermatophyta</taxon>
        <taxon>Magnoliopsida</taxon>
        <taxon>eudicotyledons</taxon>
        <taxon>Gunneridae</taxon>
        <taxon>Pentapetalae</taxon>
        <taxon>rosids</taxon>
        <taxon>malvids</taxon>
        <taxon>Sapindales</taxon>
        <taxon>Sapindaceae</taxon>
        <taxon>Hippocastanoideae</taxon>
        <taxon>Acereae</taxon>
        <taxon>Dipteronia</taxon>
    </lineage>
</organism>
<dbReference type="Pfam" id="PF14438">
    <property type="entry name" value="SM-ATX"/>
    <property type="match status" value="1"/>
</dbReference>
<dbReference type="PROSITE" id="PS52002">
    <property type="entry name" value="SM"/>
    <property type="match status" value="1"/>
</dbReference>
<feature type="domain" description="Sm" evidence="2">
    <location>
        <begin position="65"/>
        <end position="150"/>
    </location>
</feature>
<dbReference type="GO" id="GO:0034063">
    <property type="term" value="P:stress granule assembly"/>
    <property type="evidence" value="ECO:0007669"/>
    <property type="project" value="TreeGrafter"/>
</dbReference>
<reference evidence="3" key="1">
    <citation type="journal article" date="2023" name="Plant J.">
        <title>Genome sequences and population genomics provide insights into the demographic history, inbreeding, and mutation load of two 'living fossil' tree species of Dipteronia.</title>
        <authorList>
            <person name="Feng Y."/>
            <person name="Comes H.P."/>
            <person name="Chen J."/>
            <person name="Zhu S."/>
            <person name="Lu R."/>
            <person name="Zhang X."/>
            <person name="Li P."/>
            <person name="Qiu J."/>
            <person name="Olsen K.M."/>
            <person name="Qiu Y."/>
        </authorList>
    </citation>
    <scope>NUCLEOTIDE SEQUENCE</scope>
    <source>
        <strain evidence="3">KIB01</strain>
    </source>
</reference>
<protein>
    <recommendedName>
        <fullName evidence="2">Sm domain-containing protein</fullName>
    </recommendedName>
</protein>
<dbReference type="InterPro" id="IPR025852">
    <property type="entry name" value="SM_dom_ATX"/>
</dbReference>
<feature type="compositionally biased region" description="Low complexity" evidence="1">
    <location>
        <begin position="503"/>
        <end position="526"/>
    </location>
</feature>
<dbReference type="InterPro" id="IPR047575">
    <property type="entry name" value="Sm"/>
</dbReference>
<dbReference type="InterPro" id="IPR045117">
    <property type="entry name" value="ATXN2-like"/>
</dbReference>
<name>A0AAD9X4B2_9ROSI</name>
<dbReference type="AlphaFoldDB" id="A0AAD9X4B2"/>
<sequence length="646" mass="70745">MMNMQPVLQPKSSANGFGRRRGEREGGTRLDNKLQSGKSNSSKVPNTGAVAGSKFRGFESASDDRLLYVMTCLIGSPVEVHVKNGSIYSGIFHAKSNDKDFGVVLKMAHLIKDGTLRGQRAIAESVCKAPVKTLIIPANELVQVVAKEVAVTRDGLADDLQRDRQQEIMIDSAISQSRHVDVGRELERWMPGEDDPQLPELENIFDAPWHRNWDQFETNEALFGVKTTFDEEIYTTKLLRGPETRELEREAMRIAREIEGEDTLDLHLAEERGMDLNENFDKIDEETRFSSVYRGRNLDDSGYEEDEDIVLDSHNDETFGGSGSVSNRSTDLTSGKRNDGARLSLSSSLLDEAQSSQSSVSADLYRSVSYDHARQMASEIPVKSVSTLDSGIRFQENLLAEHGGNSDSKGFVEKLPLQENAQLSKSRDLQSSKIDGSEKAGLSACASSYAPASSKGNEKTSSSGEQLEVPLPSKAPGETQSLVSRGRAASSASSNSDCPGAMSASSHRGLSPSSSVGSLSSEKSSLNPHAKEFKLNPNARSFVPSQGSPRPPSPVADSSFYHPTSGVPHMHMNFGIGPSFAGHQPPLVYNPQVAQMQSPQPYYPHGPQYGQQMLLSQPRQLFYMPSYQPVRKFLIMLQSFVCHTFS</sequence>
<comment type="caution">
    <text evidence="3">The sequence shown here is derived from an EMBL/GenBank/DDBJ whole genome shotgun (WGS) entry which is preliminary data.</text>
</comment>
<dbReference type="GO" id="GO:0010494">
    <property type="term" value="C:cytoplasmic stress granule"/>
    <property type="evidence" value="ECO:0007669"/>
    <property type="project" value="TreeGrafter"/>
</dbReference>
<gene>
    <name evidence="3" type="ORF">Ddye_012304</name>
</gene>
<feature type="compositionally biased region" description="Polar residues" evidence="1">
    <location>
        <begin position="324"/>
        <end position="333"/>
    </location>
</feature>
<keyword evidence="4" id="KW-1185">Reference proteome</keyword>
<accession>A0AAD9X4B2</accession>
<evidence type="ECO:0000256" key="1">
    <source>
        <dbReference type="SAM" id="MobiDB-lite"/>
    </source>
</evidence>